<reference evidence="5" key="1">
    <citation type="submission" date="2022-08" db="EMBL/GenBank/DDBJ databases">
        <title>Nisaea acidiphila sp. nov., isolated from a marine algal debris and emended description of the genus Nisaea Urios et al. 2008.</title>
        <authorList>
            <person name="Kwon K."/>
        </authorList>
    </citation>
    <scope>NUCLEOTIDE SEQUENCE</scope>
    <source>
        <strain evidence="5">MEBiC11861</strain>
    </source>
</reference>
<protein>
    <submittedName>
        <fullName evidence="5">M20 family metallopeptidase</fullName>
    </submittedName>
</protein>
<sequence length="464" mass="50883">MSREQAISAAAAYFDSGDFLKDMSRRVAIRTESQLYEERKPEMEAYLAEMRATLEPMGYVCERFDNPSPKGGPFLIATRHEGDNLPTVLTYGHGDVVRGMEGQWAEDRDPWTLTEVGERVYGRGIADNKGQHSINIAGINAVLKTRGKLGFNSKILIESGEESGSPGLADFAQQQKAKLKADFLIASDGPRISAEHPTVFMGSRGAYPMDITCDLREGAHHSGNWGGLLANPAVILAHALASIVDRRGQIRVPEWRPTTLTPAIRAALAECELEAEENGPQIDPNWGEESLTPIERVIGWNSFEILSYTAGLPEKPVNAIPGRATCRGQLRFVVGTDPEDIVPALRRHLEREGFPMVTVSDADRGYMKATRLDPDHALVQWASKSIQRSTNKKTAILPNLGGSLPNDVFSETLGLATIWVPHSYASCSQHAPNEHALKPLLREGLQLTAGLFWDIGDGTLPESW</sequence>
<dbReference type="EMBL" id="CP102480">
    <property type="protein sequence ID" value="UUX49998.1"/>
    <property type="molecule type" value="Genomic_DNA"/>
</dbReference>
<dbReference type="KEGG" id="naci:NUH88_21740"/>
<evidence type="ECO:0000313" key="6">
    <source>
        <dbReference type="Proteomes" id="UP001060336"/>
    </source>
</evidence>
<evidence type="ECO:0000259" key="4">
    <source>
        <dbReference type="Pfam" id="PF07687"/>
    </source>
</evidence>
<keyword evidence="1" id="KW-0645">Protease</keyword>
<dbReference type="InterPro" id="IPR002933">
    <property type="entry name" value="Peptidase_M20"/>
</dbReference>
<dbReference type="Pfam" id="PF01546">
    <property type="entry name" value="Peptidase_M20"/>
    <property type="match status" value="1"/>
</dbReference>
<dbReference type="GO" id="GO:0008233">
    <property type="term" value="F:peptidase activity"/>
    <property type="evidence" value="ECO:0007669"/>
    <property type="project" value="UniProtKB-KW"/>
</dbReference>
<dbReference type="AlphaFoldDB" id="A0A9J7AS09"/>
<evidence type="ECO:0000313" key="5">
    <source>
        <dbReference type="EMBL" id="UUX49998.1"/>
    </source>
</evidence>
<dbReference type="PANTHER" id="PTHR43270:SF12">
    <property type="entry name" value="SUCCINYL-DIAMINOPIMELATE DESUCCINYLASE"/>
    <property type="match status" value="1"/>
</dbReference>
<keyword evidence="3" id="KW-0378">Hydrolase</keyword>
<keyword evidence="6" id="KW-1185">Reference proteome</keyword>
<dbReference type="Gene3D" id="3.30.70.360">
    <property type="match status" value="1"/>
</dbReference>
<dbReference type="GO" id="GO:0046872">
    <property type="term" value="F:metal ion binding"/>
    <property type="evidence" value="ECO:0007669"/>
    <property type="project" value="UniProtKB-KW"/>
</dbReference>
<name>A0A9J7AS09_9PROT</name>
<dbReference type="PANTHER" id="PTHR43270">
    <property type="entry name" value="BETA-ALA-HIS DIPEPTIDASE"/>
    <property type="match status" value="1"/>
</dbReference>
<evidence type="ECO:0000256" key="3">
    <source>
        <dbReference type="ARBA" id="ARBA00022801"/>
    </source>
</evidence>
<dbReference type="Pfam" id="PF07687">
    <property type="entry name" value="M20_dimer"/>
    <property type="match status" value="1"/>
</dbReference>
<dbReference type="NCBIfam" id="NF005478">
    <property type="entry name" value="PRK07079.1"/>
    <property type="match status" value="1"/>
</dbReference>
<dbReference type="GO" id="GO:0006508">
    <property type="term" value="P:proteolysis"/>
    <property type="evidence" value="ECO:0007669"/>
    <property type="project" value="UniProtKB-KW"/>
</dbReference>
<dbReference type="InterPro" id="IPR011650">
    <property type="entry name" value="Peptidase_M20_dimer"/>
</dbReference>
<dbReference type="RefSeq" id="WP_257768948.1">
    <property type="nucleotide sequence ID" value="NZ_CP102480.1"/>
</dbReference>
<gene>
    <name evidence="5" type="ORF">NUH88_21740</name>
</gene>
<dbReference type="Proteomes" id="UP001060336">
    <property type="component" value="Chromosome"/>
</dbReference>
<evidence type="ECO:0000256" key="1">
    <source>
        <dbReference type="ARBA" id="ARBA00022670"/>
    </source>
</evidence>
<accession>A0A9J7AS09</accession>
<dbReference type="SUPFAM" id="SSF53187">
    <property type="entry name" value="Zn-dependent exopeptidases"/>
    <property type="match status" value="1"/>
</dbReference>
<feature type="domain" description="Peptidase M20 dimerisation" evidence="4">
    <location>
        <begin position="215"/>
        <end position="353"/>
    </location>
</feature>
<evidence type="ECO:0000256" key="2">
    <source>
        <dbReference type="ARBA" id="ARBA00022723"/>
    </source>
</evidence>
<keyword evidence="2" id="KW-0479">Metal-binding</keyword>
<dbReference type="InterPro" id="IPR051458">
    <property type="entry name" value="Cyt/Met_Dipeptidase"/>
</dbReference>
<proteinExistence type="predicted"/>
<dbReference type="Gene3D" id="3.40.630.10">
    <property type="entry name" value="Zn peptidases"/>
    <property type="match status" value="1"/>
</dbReference>
<organism evidence="5 6">
    <name type="scientific">Nisaea acidiphila</name>
    <dbReference type="NCBI Taxonomy" id="1862145"/>
    <lineage>
        <taxon>Bacteria</taxon>
        <taxon>Pseudomonadati</taxon>
        <taxon>Pseudomonadota</taxon>
        <taxon>Alphaproteobacteria</taxon>
        <taxon>Rhodospirillales</taxon>
        <taxon>Thalassobaculaceae</taxon>
        <taxon>Nisaea</taxon>
    </lineage>
</organism>